<dbReference type="AlphaFoldDB" id="A0AA86PRG9"/>
<dbReference type="EMBL" id="CAXDID020000197">
    <property type="protein sequence ID" value="CAL6053672.1"/>
    <property type="molecule type" value="Genomic_DNA"/>
</dbReference>
<accession>A0AA86PRG9</accession>
<evidence type="ECO:0000313" key="2">
    <source>
        <dbReference type="EMBL" id="CAL6053672.1"/>
    </source>
</evidence>
<proteinExistence type="predicted"/>
<evidence type="ECO:0000313" key="3">
    <source>
        <dbReference type="Proteomes" id="UP001642409"/>
    </source>
</evidence>
<reference evidence="1" key="1">
    <citation type="submission" date="2023-06" db="EMBL/GenBank/DDBJ databases">
        <authorList>
            <person name="Kurt Z."/>
        </authorList>
    </citation>
    <scope>NUCLEOTIDE SEQUENCE</scope>
</reference>
<organism evidence="1">
    <name type="scientific">Hexamita inflata</name>
    <dbReference type="NCBI Taxonomy" id="28002"/>
    <lineage>
        <taxon>Eukaryota</taxon>
        <taxon>Metamonada</taxon>
        <taxon>Diplomonadida</taxon>
        <taxon>Hexamitidae</taxon>
        <taxon>Hexamitinae</taxon>
        <taxon>Hexamita</taxon>
    </lineage>
</organism>
<reference evidence="2 3" key="2">
    <citation type="submission" date="2024-07" db="EMBL/GenBank/DDBJ databases">
        <authorList>
            <person name="Akdeniz Z."/>
        </authorList>
    </citation>
    <scope>NUCLEOTIDE SEQUENCE [LARGE SCALE GENOMIC DNA]</scope>
</reference>
<gene>
    <name evidence="1" type="ORF">HINF_LOCUS27444</name>
    <name evidence="2" type="ORF">HINF_LOCUS45528</name>
</gene>
<name>A0AA86PRG9_9EUKA</name>
<comment type="caution">
    <text evidence="1">The sequence shown here is derived from an EMBL/GenBank/DDBJ whole genome shotgun (WGS) entry which is preliminary data.</text>
</comment>
<dbReference type="Proteomes" id="UP001642409">
    <property type="component" value="Unassembled WGS sequence"/>
</dbReference>
<keyword evidence="3" id="KW-1185">Reference proteome</keyword>
<evidence type="ECO:0000313" key="1">
    <source>
        <dbReference type="EMBL" id="CAI9939799.1"/>
    </source>
</evidence>
<protein>
    <submittedName>
        <fullName evidence="2">Hypothetical_protein</fullName>
    </submittedName>
</protein>
<dbReference type="EMBL" id="CATOUU010000667">
    <property type="protein sequence ID" value="CAI9939799.1"/>
    <property type="molecule type" value="Genomic_DNA"/>
</dbReference>
<sequence>MRQVLLAMNKYVICQNNQIIQNDFSFKAQDGFKARNYQYNTEKSLNCKEITLEQSILPNHHSFQVEKQICLEIRHSVAIRTKSLALAQVAPNTYHHRKVLVYTVQSSGAQLTNKISKCWESTPRMPCKVNFRSRSFFQVQVAI</sequence>